<name>A0ABT1K9D1_9ACTN</name>
<dbReference type="RefSeq" id="WP_253776181.1">
    <property type="nucleotide sequence ID" value="NZ_BAAAVE010000017.1"/>
</dbReference>
<proteinExistence type="predicted"/>
<reference evidence="1 2" key="1">
    <citation type="submission" date="2022-06" db="EMBL/GenBank/DDBJ databases">
        <title>Sequencing the genomes of 1000 actinobacteria strains.</title>
        <authorList>
            <person name="Klenk H.-P."/>
        </authorList>
    </citation>
    <scope>NUCLEOTIDE SEQUENCE [LARGE SCALE GENOMIC DNA]</scope>
    <source>
        <strain evidence="1 2">DSM 44170</strain>
    </source>
</reference>
<accession>A0ABT1K9D1</accession>
<gene>
    <name evidence="1" type="ORF">HD595_006748</name>
</gene>
<organism evidence="1 2">
    <name type="scientific">Nonomuraea roseoviolacea subsp. carminata</name>
    <dbReference type="NCBI Taxonomy" id="160689"/>
    <lineage>
        <taxon>Bacteria</taxon>
        <taxon>Bacillati</taxon>
        <taxon>Actinomycetota</taxon>
        <taxon>Actinomycetes</taxon>
        <taxon>Streptosporangiales</taxon>
        <taxon>Streptosporangiaceae</taxon>
        <taxon>Nonomuraea</taxon>
    </lineage>
</organism>
<dbReference type="Proteomes" id="UP001320766">
    <property type="component" value="Unassembled WGS sequence"/>
</dbReference>
<evidence type="ECO:0000313" key="2">
    <source>
        <dbReference type="Proteomes" id="UP001320766"/>
    </source>
</evidence>
<keyword evidence="2" id="KW-1185">Reference proteome</keyword>
<dbReference type="EMBL" id="JAMZEC010000001">
    <property type="protein sequence ID" value="MCP2350626.1"/>
    <property type="molecule type" value="Genomic_DNA"/>
</dbReference>
<evidence type="ECO:0000313" key="1">
    <source>
        <dbReference type="EMBL" id="MCP2350626.1"/>
    </source>
</evidence>
<protein>
    <submittedName>
        <fullName evidence="1">Uncharacterized protein</fullName>
    </submittedName>
</protein>
<sequence>MVRPALPVVLQIGGTTAEVGSVDLPLVEGPAVRNAGGTWEIEVRVDHSELRRRIADVLRLVADEFERGPADG</sequence>
<comment type="caution">
    <text evidence="1">The sequence shown here is derived from an EMBL/GenBank/DDBJ whole genome shotgun (WGS) entry which is preliminary data.</text>
</comment>